<organism evidence="7 8">
    <name type="scientific">Roseivivax lentus</name>
    <dbReference type="NCBI Taxonomy" id="633194"/>
    <lineage>
        <taxon>Bacteria</taxon>
        <taxon>Pseudomonadati</taxon>
        <taxon>Pseudomonadota</taxon>
        <taxon>Alphaproteobacteria</taxon>
        <taxon>Rhodobacterales</taxon>
        <taxon>Roseobacteraceae</taxon>
        <taxon>Roseivivax</taxon>
    </lineage>
</organism>
<dbReference type="PANTHER" id="PTHR43706">
    <property type="entry name" value="NADH DEHYDROGENASE"/>
    <property type="match status" value="1"/>
</dbReference>
<comment type="similarity">
    <text evidence="1">Belongs to the NADH dehydrogenase family.</text>
</comment>
<dbReference type="SUPFAM" id="SSF51905">
    <property type="entry name" value="FAD/NAD(P)-binding domain"/>
    <property type="match status" value="1"/>
</dbReference>
<dbReference type="Pfam" id="PF07992">
    <property type="entry name" value="Pyr_redox_2"/>
    <property type="match status" value="1"/>
</dbReference>
<evidence type="ECO:0000256" key="1">
    <source>
        <dbReference type="ARBA" id="ARBA00005272"/>
    </source>
</evidence>
<feature type="domain" description="FAD/NAD(P)-binding" evidence="6">
    <location>
        <begin position="7"/>
        <end position="341"/>
    </location>
</feature>
<keyword evidence="4" id="KW-0560">Oxidoreductase</keyword>
<keyword evidence="3" id="KW-0274">FAD</keyword>
<keyword evidence="5" id="KW-0520">NAD</keyword>
<dbReference type="InterPro" id="IPR036188">
    <property type="entry name" value="FAD/NAD-bd_sf"/>
</dbReference>
<dbReference type="RefSeq" id="WP_143526273.1">
    <property type="nucleotide sequence ID" value="NZ_FTOQ01000017.1"/>
</dbReference>
<dbReference type="GO" id="GO:0008137">
    <property type="term" value="F:NADH dehydrogenase (ubiquinone) activity"/>
    <property type="evidence" value="ECO:0007669"/>
    <property type="project" value="TreeGrafter"/>
</dbReference>
<name>A0A1N7PLF2_9RHOB</name>
<dbReference type="EMBL" id="FTOQ01000017">
    <property type="protein sequence ID" value="SIT11483.1"/>
    <property type="molecule type" value="Genomic_DNA"/>
</dbReference>
<reference evidence="8" key="1">
    <citation type="submission" date="2017-01" db="EMBL/GenBank/DDBJ databases">
        <authorList>
            <person name="Varghese N."/>
            <person name="Submissions S."/>
        </authorList>
    </citation>
    <scope>NUCLEOTIDE SEQUENCE [LARGE SCALE GENOMIC DNA]</scope>
    <source>
        <strain evidence="8">DSM 29430</strain>
    </source>
</reference>
<evidence type="ECO:0000256" key="5">
    <source>
        <dbReference type="ARBA" id="ARBA00023027"/>
    </source>
</evidence>
<dbReference type="Proteomes" id="UP000186684">
    <property type="component" value="Unassembled WGS sequence"/>
</dbReference>
<dbReference type="GO" id="GO:0003954">
    <property type="term" value="F:NADH dehydrogenase activity"/>
    <property type="evidence" value="ECO:0007669"/>
    <property type="project" value="InterPro"/>
</dbReference>
<dbReference type="OrthoDB" id="9781621at2"/>
<evidence type="ECO:0000256" key="4">
    <source>
        <dbReference type="ARBA" id="ARBA00023002"/>
    </source>
</evidence>
<dbReference type="AlphaFoldDB" id="A0A1N7PLF2"/>
<dbReference type="PANTHER" id="PTHR43706:SF9">
    <property type="entry name" value="TYPE II NADH:QUINONE OXIDOREDUCTASE"/>
    <property type="match status" value="1"/>
</dbReference>
<dbReference type="InterPro" id="IPR023753">
    <property type="entry name" value="FAD/NAD-binding_dom"/>
</dbReference>
<dbReference type="PRINTS" id="PR00411">
    <property type="entry name" value="PNDRDTASEI"/>
</dbReference>
<evidence type="ECO:0000256" key="2">
    <source>
        <dbReference type="ARBA" id="ARBA00022630"/>
    </source>
</evidence>
<dbReference type="Gene3D" id="3.50.50.100">
    <property type="match status" value="1"/>
</dbReference>
<sequence>MAEPKTQIVVVGGGAGGLELVRRLGAKYGRAKHDIILVDRDRTHVWKPLLHEVAAGSLDPNLDEVGYGGHAARWGYRYFNGTLERIDRERQKIVTAPLFDEEGEIVIDRHEIRYDYLVLAIGGVSNDFGIPGVRENAMFLENRPQADAFRKRLLNACLRVNERRQRGEADAKLRICIVGGGATGVELSAELFNAAKGLRTYGLEVFDEDALEVSLLEAGPRILPALREDLSQAATTELRALGIDVRTGAMVSEIEKNRVHVKDAEPIEADMILWAAGVRGDHGVSQMSDLELDGIDRIMVRPTLQTTKDDRIFAIGDCANCTLPGQDRPIPPRAQSAHQMASCVFDNINRILSGQKPRDFVYKDHGALVNLSRFETIGSLMGNLMGGSMALQGRIARFAYNSLYRMHLLAVHGYVTGAFMIAAGRVNKVLRPKLKLH</sequence>
<accession>A0A1N7PLF2</accession>
<evidence type="ECO:0000313" key="7">
    <source>
        <dbReference type="EMBL" id="SIT11483.1"/>
    </source>
</evidence>
<dbReference type="PRINTS" id="PR00368">
    <property type="entry name" value="FADPNR"/>
</dbReference>
<dbReference type="STRING" id="633194.SAMN05421759_11731"/>
<dbReference type="InterPro" id="IPR045024">
    <property type="entry name" value="NDH-2"/>
</dbReference>
<evidence type="ECO:0000256" key="3">
    <source>
        <dbReference type="ARBA" id="ARBA00022827"/>
    </source>
</evidence>
<keyword evidence="8" id="KW-1185">Reference proteome</keyword>
<gene>
    <name evidence="7" type="ORF">SAMN05421759_11731</name>
</gene>
<evidence type="ECO:0000313" key="8">
    <source>
        <dbReference type="Proteomes" id="UP000186684"/>
    </source>
</evidence>
<keyword evidence="2" id="KW-0285">Flavoprotein</keyword>
<evidence type="ECO:0000259" key="6">
    <source>
        <dbReference type="Pfam" id="PF07992"/>
    </source>
</evidence>
<protein>
    <submittedName>
        <fullName evidence="7">NADH dehydrogenase</fullName>
    </submittedName>
</protein>
<proteinExistence type="inferred from homology"/>